<sequence length="108" mass="11556">MKMKASIALMWITGLAEALLAIPFIGGGFVVSTGYAALGVMFVLHAVTLFFCFREYSPKSGSILGIITSLVAWFPLIGWAMHLLTAAVLLITAGMSSARAKPTSQYRN</sequence>
<keyword evidence="3" id="KW-1185">Reference proteome</keyword>
<comment type="caution">
    <text evidence="2">The sequence shown here is derived from an EMBL/GenBank/DDBJ whole genome shotgun (WGS) entry which is preliminary data.</text>
</comment>
<evidence type="ECO:0000256" key="1">
    <source>
        <dbReference type="SAM" id="Phobius"/>
    </source>
</evidence>
<feature type="transmembrane region" description="Helical" evidence="1">
    <location>
        <begin position="63"/>
        <end position="91"/>
    </location>
</feature>
<name>A0ABW4QI06_9BACL</name>
<accession>A0ABW4QI06</accession>
<dbReference type="Proteomes" id="UP001597273">
    <property type="component" value="Unassembled WGS sequence"/>
</dbReference>
<keyword evidence="1" id="KW-0812">Transmembrane</keyword>
<keyword evidence="1" id="KW-1133">Transmembrane helix</keyword>
<proteinExistence type="predicted"/>
<evidence type="ECO:0000313" key="3">
    <source>
        <dbReference type="Proteomes" id="UP001597273"/>
    </source>
</evidence>
<feature type="transmembrane region" description="Helical" evidence="1">
    <location>
        <begin position="31"/>
        <end position="51"/>
    </location>
</feature>
<keyword evidence="1" id="KW-0472">Membrane</keyword>
<dbReference type="EMBL" id="JBHUFW010000007">
    <property type="protein sequence ID" value="MFD1863250.1"/>
    <property type="molecule type" value="Genomic_DNA"/>
</dbReference>
<organism evidence="2 3">
    <name type="scientific">Planococcus chinensis</name>
    <dbReference type="NCBI Taxonomy" id="272917"/>
    <lineage>
        <taxon>Bacteria</taxon>
        <taxon>Bacillati</taxon>
        <taxon>Bacillota</taxon>
        <taxon>Bacilli</taxon>
        <taxon>Bacillales</taxon>
        <taxon>Caryophanaceae</taxon>
        <taxon>Planococcus</taxon>
    </lineage>
</organism>
<dbReference type="RefSeq" id="WP_377339961.1">
    <property type="nucleotide sequence ID" value="NZ_JBHUFW010000007.1"/>
</dbReference>
<evidence type="ECO:0008006" key="4">
    <source>
        <dbReference type="Google" id="ProtNLM"/>
    </source>
</evidence>
<gene>
    <name evidence="2" type="ORF">ACFSDB_10015</name>
</gene>
<reference evidence="3" key="1">
    <citation type="journal article" date="2019" name="Int. J. Syst. Evol. Microbiol.">
        <title>The Global Catalogue of Microorganisms (GCM) 10K type strain sequencing project: providing services to taxonomists for standard genome sequencing and annotation.</title>
        <authorList>
            <consortium name="The Broad Institute Genomics Platform"/>
            <consortium name="The Broad Institute Genome Sequencing Center for Infectious Disease"/>
            <person name="Wu L."/>
            <person name="Ma J."/>
        </authorList>
    </citation>
    <scope>NUCLEOTIDE SEQUENCE [LARGE SCALE GENOMIC DNA]</scope>
    <source>
        <strain evidence="3">CGMCC 1.15475</strain>
    </source>
</reference>
<evidence type="ECO:0000313" key="2">
    <source>
        <dbReference type="EMBL" id="MFD1863250.1"/>
    </source>
</evidence>
<protein>
    <recommendedName>
        <fullName evidence="4">DUF4233 domain-containing protein</fullName>
    </recommendedName>
</protein>